<comment type="similarity">
    <text evidence="1">Belongs to the HEBP family.</text>
</comment>
<dbReference type="AlphaFoldDB" id="H2ZI14"/>
<evidence type="ECO:0000313" key="2">
    <source>
        <dbReference type="Ensembl" id="ENSCSAVP00000017230.1"/>
    </source>
</evidence>
<dbReference type="Gene3D" id="3.20.80.10">
    <property type="entry name" value="Regulatory factor, effector binding domain"/>
    <property type="match status" value="1"/>
</dbReference>
<sequence>MTVPVTIRIPGQPCPFCPRDYVISFYLPAAFQATQPEPTNSLIFVREQPEMKVFVRRFTGYADGETWKTEAGQLYTSLLRAGITDSMMDQTMMFSAGYDSPFHLFNRRNEVWIAARNVPH</sequence>
<dbReference type="SUPFAM" id="SSF55136">
    <property type="entry name" value="Probable bacterial effector-binding domain"/>
    <property type="match status" value="1"/>
</dbReference>
<dbReference type="OMA" id="STITISX"/>
<dbReference type="PANTHER" id="PTHR11220">
    <property type="entry name" value="HEME-BINDING PROTEIN-RELATED"/>
    <property type="match status" value="1"/>
</dbReference>
<protein>
    <recommendedName>
        <fullName evidence="4">Heme-binding protein</fullName>
    </recommendedName>
</protein>
<evidence type="ECO:0008006" key="4">
    <source>
        <dbReference type="Google" id="ProtNLM"/>
    </source>
</evidence>
<evidence type="ECO:0000256" key="1">
    <source>
        <dbReference type="ARBA" id="ARBA00009817"/>
    </source>
</evidence>
<proteinExistence type="inferred from homology"/>
<reference evidence="3" key="1">
    <citation type="submission" date="2003-08" db="EMBL/GenBank/DDBJ databases">
        <authorList>
            <person name="Birren B."/>
            <person name="Nusbaum C."/>
            <person name="Abebe A."/>
            <person name="Abouelleil A."/>
            <person name="Adekoya E."/>
            <person name="Ait-zahra M."/>
            <person name="Allen N."/>
            <person name="Allen T."/>
            <person name="An P."/>
            <person name="Anderson M."/>
            <person name="Anderson S."/>
            <person name="Arachchi H."/>
            <person name="Armbruster J."/>
            <person name="Bachantsang P."/>
            <person name="Baldwin J."/>
            <person name="Barry A."/>
            <person name="Bayul T."/>
            <person name="Blitshsteyn B."/>
            <person name="Bloom T."/>
            <person name="Blye J."/>
            <person name="Boguslavskiy L."/>
            <person name="Borowsky M."/>
            <person name="Boukhgalter B."/>
            <person name="Brunache A."/>
            <person name="Butler J."/>
            <person name="Calixte N."/>
            <person name="Calvo S."/>
            <person name="Camarata J."/>
            <person name="Campo K."/>
            <person name="Chang J."/>
            <person name="Cheshatsang Y."/>
            <person name="Citroen M."/>
            <person name="Collymore A."/>
            <person name="Considine T."/>
            <person name="Cook A."/>
            <person name="Cooke P."/>
            <person name="Corum B."/>
            <person name="Cuomo C."/>
            <person name="David R."/>
            <person name="Dawoe T."/>
            <person name="Degray S."/>
            <person name="Dodge S."/>
            <person name="Dooley K."/>
            <person name="Dorje P."/>
            <person name="Dorjee K."/>
            <person name="Dorris L."/>
            <person name="Duffey N."/>
            <person name="Dupes A."/>
            <person name="Elkins T."/>
            <person name="Engels R."/>
            <person name="Erickson J."/>
            <person name="Farina A."/>
            <person name="Faro S."/>
            <person name="Ferreira P."/>
            <person name="Fischer H."/>
            <person name="Fitzgerald M."/>
            <person name="Foley K."/>
            <person name="Gage D."/>
            <person name="Galagan J."/>
            <person name="Gearin G."/>
            <person name="Gnerre S."/>
            <person name="Gnirke A."/>
            <person name="Goyette A."/>
            <person name="Graham J."/>
            <person name="Grandbois E."/>
            <person name="Gyaltsen K."/>
            <person name="Hafez N."/>
            <person name="Hagopian D."/>
            <person name="Hagos B."/>
            <person name="Hall J."/>
            <person name="Hatcher B."/>
            <person name="Heller A."/>
            <person name="Higgins H."/>
            <person name="Honan T."/>
            <person name="Horn A."/>
            <person name="Houde N."/>
            <person name="Hughes L."/>
            <person name="Hulme W."/>
            <person name="Husby E."/>
            <person name="Iliev I."/>
            <person name="Jaffe D."/>
            <person name="Jones C."/>
            <person name="Kamal M."/>
            <person name="Kamat A."/>
            <person name="Kamvysselis M."/>
            <person name="Karlsson E."/>
            <person name="Kells C."/>
            <person name="Kieu A."/>
            <person name="Kisner P."/>
            <person name="Kodira C."/>
            <person name="Kulbokas E."/>
            <person name="Labutti K."/>
            <person name="Lama D."/>
            <person name="Landers T."/>
            <person name="Leger J."/>
            <person name="Levine S."/>
            <person name="Lewis D."/>
            <person name="Lewis T."/>
            <person name="Lindblad-toh K."/>
            <person name="Liu X."/>
            <person name="Lokyitsang T."/>
            <person name="Lokyitsang Y."/>
            <person name="Lucien O."/>
            <person name="Lui A."/>
            <person name="Ma L.J."/>
            <person name="Mabbitt R."/>
            <person name="Macdonald J."/>
            <person name="Maclean C."/>
            <person name="Major J."/>
            <person name="Manning J."/>
            <person name="Marabella R."/>
            <person name="Maru K."/>
            <person name="Matthews C."/>
            <person name="Mauceli E."/>
            <person name="Mccarthy M."/>
            <person name="Mcdonough S."/>
            <person name="Mcghee T."/>
            <person name="Meldrim J."/>
            <person name="Meneus L."/>
            <person name="Mesirov J."/>
            <person name="Mihalev A."/>
            <person name="Mihova T."/>
            <person name="Mikkelsen T."/>
            <person name="Mlenga V."/>
            <person name="Moru K."/>
            <person name="Mozes J."/>
            <person name="Mulrain L."/>
            <person name="Munson G."/>
            <person name="Naylor J."/>
            <person name="Newes C."/>
            <person name="Nguyen C."/>
            <person name="Nguyen N."/>
            <person name="Nguyen T."/>
            <person name="Nicol R."/>
            <person name="Nielsen C."/>
            <person name="Nizzari M."/>
            <person name="Norbu C."/>
            <person name="Norbu N."/>
            <person name="O'donnell P."/>
            <person name="Okoawo O."/>
            <person name="O'leary S."/>
            <person name="Omotosho B."/>
            <person name="O'neill K."/>
            <person name="Osman S."/>
            <person name="Parker S."/>
            <person name="Perrin D."/>
            <person name="Phunkhang P."/>
            <person name="Piqani B."/>
            <person name="Purcell S."/>
            <person name="Rachupka T."/>
            <person name="Ramasamy U."/>
            <person name="Rameau R."/>
            <person name="Ray V."/>
            <person name="Raymond C."/>
            <person name="Retta R."/>
            <person name="Richardson S."/>
            <person name="Rise C."/>
            <person name="Rodriguez J."/>
            <person name="Rogers J."/>
            <person name="Rogov P."/>
            <person name="Rutman M."/>
            <person name="Schupbach R."/>
            <person name="Seaman C."/>
            <person name="Settipalli S."/>
            <person name="Sharpe T."/>
            <person name="Sheridan J."/>
            <person name="Sherpa N."/>
            <person name="Shi J."/>
            <person name="Smirnov S."/>
            <person name="Smith C."/>
            <person name="Sougnez C."/>
            <person name="Spencer B."/>
            <person name="Stalker J."/>
            <person name="Stange-thomann N."/>
            <person name="Stavropoulos S."/>
            <person name="Stetson K."/>
            <person name="Stone C."/>
            <person name="Stone S."/>
            <person name="Stubbs M."/>
            <person name="Talamas J."/>
            <person name="Tchuinga P."/>
            <person name="Tenzing P."/>
            <person name="Tesfaye S."/>
            <person name="Theodore J."/>
            <person name="Thoulutsang Y."/>
            <person name="Topham K."/>
            <person name="Towey S."/>
            <person name="Tsamla T."/>
            <person name="Tsomo N."/>
            <person name="Vallee D."/>
            <person name="Vassiliev H."/>
            <person name="Venkataraman V."/>
            <person name="Vinson J."/>
            <person name="Vo A."/>
            <person name="Wade C."/>
            <person name="Wang S."/>
            <person name="Wangchuk T."/>
            <person name="Wangdi T."/>
            <person name="Whittaker C."/>
            <person name="Wilkinson J."/>
            <person name="Wu Y."/>
            <person name="Wyman D."/>
            <person name="Yadav S."/>
            <person name="Yang S."/>
            <person name="Yang X."/>
            <person name="Yeager S."/>
            <person name="Yee E."/>
            <person name="Young G."/>
            <person name="Zainoun J."/>
            <person name="Zembeck L."/>
            <person name="Zimmer A."/>
            <person name="Zody M."/>
            <person name="Lander E."/>
        </authorList>
    </citation>
    <scope>NUCLEOTIDE SEQUENCE [LARGE SCALE GENOMIC DNA]</scope>
</reference>
<dbReference type="GeneTree" id="ENSGT00940000163377"/>
<dbReference type="Proteomes" id="UP000007875">
    <property type="component" value="Unassembled WGS sequence"/>
</dbReference>
<dbReference type="InParanoid" id="H2ZI14"/>
<organism evidence="2 3">
    <name type="scientific">Ciona savignyi</name>
    <name type="common">Pacific transparent sea squirt</name>
    <dbReference type="NCBI Taxonomy" id="51511"/>
    <lineage>
        <taxon>Eukaryota</taxon>
        <taxon>Metazoa</taxon>
        <taxon>Chordata</taxon>
        <taxon>Tunicata</taxon>
        <taxon>Ascidiacea</taxon>
        <taxon>Phlebobranchia</taxon>
        <taxon>Cionidae</taxon>
        <taxon>Ciona</taxon>
    </lineage>
</organism>
<dbReference type="HOGENOM" id="CLU_068699_2_2_1"/>
<dbReference type="InterPro" id="IPR006917">
    <property type="entry name" value="SOUL_heme-bd"/>
</dbReference>
<name>H2ZI14_CIOSA</name>
<dbReference type="InterPro" id="IPR011256">
    <property type="entry name" value="Reg_factor_effector_dom_sf"/>
</dbReference>
<dbReference type="eggNOG" id="ENOG502SZS3">
    <property type="taxonomic scope" value="Eukaryota"/>
</dbReference>
<dbReference type="Ensembl" id="ENSCSAVT00000017418.1">
    <property type="protein sequence ID" value="ENSCSAVP00000017230.1"/>
    <property type="gene ID" value="ENSCSAVG00000010134.1"/>
</dbReference>
<keyword evidence="3" id="KW-1185">Reference proteome</keyword>
<accession>H2ZI14</accession>
<dbReference type="PANTHER" id="PTHR11220:SF1">
    <property type="entry name" value="HEME-BINDING PROTEIN 2"/>
    <property type="match status" value="1"/>
</dbReference>
<evidence type="ECO:0000313" key="3">
    <source>
        <dbReference type="Proteomes" id="UP000007875"/>
    </source>
</evidence>
<reference evidence="2" key="2">
    <citation type="submission" date="2025-08" db="UniProtKB">
        <authorList>
            <consortium name="Ensembl"/>
        </authorList>
    </citation>
    <scope>IDENTIFICATION</scope>
</reference>
<reference evidence="2" key="3">
    <citation type="submission" date="2025-09" db="UniProtKB">
        <authorList>
            <consortium name="Ensembl"/>
        </authorList>
    </citation>
    <scope>IDENTIFICATION</scope>
</reference>
<dbReference type="Pfam" id="PF04832">
    <property type="entry name" value="SOUL"/>
    <property type="match status" value="1"/>
</dbReference>